<dbReference type="InParanoid" id="A0A1S3JLJ3"/>
<evidence type="ECO:0000256" key="4">
    <source>
        <dbReference type="RuleBase" id="RU003322"/>
    </source>
</evidence>
<organism evidence="5 6">
    <name type="scientific">Lingula anatina</name>
    <name type="common">Brachiopod</name>
    <name type="synonym">Lingula unguis</name>
    <dbReference type="NCBI Taxonomy" id="7574"/>
    <lineage>
        <taxon>Eukaryota</taxon>
        <taxon>Metazoa</taxon>
        <taxon>Spiralia</taxon>
        <taxon>Lophotrochozoa</taxon>
        <taxon>Brachiopoda</taxon>
        <taxon>Linguliformea</taxon>
        <taxon>Lingulata</taxon>
        <taxon>Lingulida</taxon>
        <taxon>Linguloidea</taxon>
        <taxon>Lingulidae</taxon>
        <taxon>Lingula</taxon>
    </lineage>
</organism>
<dbReference type="Gene3D" id="2.60.34.10">
    <property type="entry name" value="Substrate Binding Domain Of DNAk, Chain A, domain 1"/>
    <property type="match status" value="1"/>
</dbReference>
<dbReference type="InterPro" id="IPR013126">
    <property type="entry name" value="Hsp_70_fam"/>
</dbReference>
<dbReference type="PRINTS" id="PR00301">
    <property type="entry name" value="HEATSHOCK70"/>
</dbReference>
<reference evidence="6" key="1">
    <citation type="submission" date="2025-08" db="UniProtKB">
        <authorList>
            <consortium name="RefSeq"/>
        </authorList>
    </citation>
    <scope>IDENTIFICATION</scope>
    <source>
        <tissue evidence="6">Gonads</tissue>
    </source>
</reference>
<keyword evidence="2 4" id="KW-0547">Nucleotide-binding</keyword>
<comment type="similarity">
    <text evidence="1 4">Belongs to the heat shock protein 70 family.</text>
</comment>
<dbReference type="GeneID" id="106174133"/>
<dbReference type="Gene3D" id="3.30.420.40">
    <property type="match status" value="2"/>
</dbReference>
<gene>
    <name evidence="6" type="primary">LOC106174133</name>
</gene>
<dbReference type="STRING" id="7574.A0A1S3JLJ3"/>
<dbReference type="Gene3D" id="3.90.640.10">
    <property type="entry name" value="Actin, Chain A, domain 4"/>
    <property type="match status" value="1"/>
</dbReference>
<protein>
    <submittedName>
        <fullName evidence="6">Heat shock 70 kDa protein 1</fullName>
    </submittedName>
</protein>
<keyword evidence="3 4" id="KW-0067">ATP-binding</keyword>
<dbReference type="InterPro" id="IPR029047">
    <property type="entry name" value="HSP70_peptide-bd_sf"/>
</dbReference>
<dbReference type="GO" id="GO:0005524">
    <property type="term" value="F:ATP binding"/>
    <property type="evidence" value="ECO:0007669"/>
    <property type="project" value="UniProtKB-KW"/>
</dbReference>
<evidence type="ECO:0000256" key="1">
    <source>
        <dbReference type="ARBA" id="ARBA00007381"/>
    </source>
</evidence>
<proteinExistence type="inferred from homology"/>
<evidence type="ECO:0000313" key="6">
    <source>
        <dbReference type="RefSeq" id="XP_013411001.1"/>
    </source>
</evidence>
<dbReference type="Gene3D" id="3.30.30.30">
    <property type="match status" value="1"/>
</dbReference>
<dbReference type="OrthoDB" id="2401965at2759"/>
<dbReference type="KEGG" id="lak:106174133"/>
<evidence type="ECO:0000313" key="5">
    <source>
        <dbReference type="Proteomes" id="UP000085678"/>
    </source>
</evidence>
<dbReference type="SUPFAM" id="SSF53067">
    <property type="entry name" value="Actin-like ATPase domain"/>
    <property type="match status" value="2"/>
</dbReference>
<sequence length="565" mass="62485">MSKPGRLALGIDLGTNFSCVGVHRHGRVEIVPNDFGNRTTASYVTFTDSGRLVGDSAKEQAIINSSNTVCDAKKLIGRSFNDVTHLIDRWPFSVSNDGGKPTIHAKYKGERQTFAPEEISAMVLAKLKESAEAYLGQAVTDAVITVPVDFSEVQRQATLDAAVIAGLNVLRIITEPTAAVLAYGLPDKLHDPDIKNVLVFDLGGNSLQVSVLSSEKGIYKILTKSVDAHLGGEEFDNRMVNYFVKEFKRRYQKNISKDKHSIHRLRIACEHAKRVLSNNIQANVEVENLFEGIDYFTMITRSKFEEICIDLFFDILKPVERALKDCRLDKCDIHDIILVGGATHNPKIQQVLQNFMGGKELKKSISPDEVVAHGASLQAALLTGVKDDTTKDLTPVTIDLVPLSLGIETTGRKMTKLIQRDSIYPITVTQIFTTDYDNQPDACIHVYEGEEAMAKDNHLLATFELTGIRPAPRGVPRVEVTFHIDEEGLLHVTSKDISSGSSTSMDVNIDRTLLSKEAMGNMMTKADKFFADHDQSVDSKKYMKPYVLGCKKAVISTIRKITSEV</sequence>
<dbReference type="PANTHER" id="PTHR19375">
    <property type="entry name" value="HEAT SHOCK PROTEIN 70KDA"/>
    <property type="match status" value="1"/>
</dbReference>
<dbReference type="GO" id="GO:0140662">
    <property type="term" value="F:ATP-dependent protein folding chaperone"/>
    <property type="evidence" value="ECO:0007669"/>
    <property type="project" value="InterPro"/>
</dbReference>
<evidence type="ECO:0000256" key="2">
    <source>
        <dbReference type="ARBA" id="ARBA00022741"/>
    </source>
</evidence>
<dbReference type="FunFam" id="3.30.30.30:FF:000001">
    <property type="entry name" value="heat shock 70 kDa protein-like"/>
    <property type="match status" value="1"/>
</dbReference>
<name>A0A1S3JLJ3_LINAN</name>
<dbReference type="InterPro" id="IPR043129">
    <property type="entry name" value="ATPase_NBD"/>
</dbReference>
<evidence type="ECO:0000256" key="3">
    <source>
        <dbReference type="ARBA" id="ARBA00022840"/>
    </source>
</evidence>
<dbReference type="Pfam" id="PF00012">
    <property type="entry name" value="HSP70"/>
    <property type="match status" value="1"/>
</dbReference>
<accession>A0A1S3JLJ3</accession>
<dbReference type="Proteomes" id="UP000085678">
    <property type="component" value="Unplaced"/>
</dbReference>
<keyword evidence="6" id="KW-0346">Stress response</keyword>
<dbReference type="RefSeq" id="XP_013411001.1">
    <property type="nucleotide sequence ID" value="XM_013555547.1"/>
</dbReference>
<dbReference type="FunFam" id="3.90.640.10:FF:000002">
    <property type="entry name" value="Heat shock 70 kDa"/>
    <property type="match status" value="1"/>
</dbReference>
<keyword evidence="5" id="KW-1185">Reference proteome</keyword>
<dbReference type="SUPFAM" id="SSF100920">
    <property type="entry name" value="Heat shock protein 70kD (HSP70), peptide-binding domain"/>
    <property type="match status" value="1"/>
</dbReference>
<dbReference type="AlphaFoldDB" id="A0A1S3JLJ3"/>